<dbReference type="AlphaFoldDB" id="A0A8J2PH96"/>
<accession>A0A8J2PH96</accession>
<dbReference type="EMBL" id="CAJVCH010553786">
    <property type="protein sequence ID" value="CAG7830008.1"/>
    <property type="molecule type" value="Genomic_DNA"/>
</dbReference>
<proteinExistence type="predicted"/>
<sequence length="61" mass="7034">MKTVTLTLEDLWVFIIRAVEFFIAAVLLILVILIFHKLRQYFNFVKANCSPAISSLSQIHP</sequence>
<evidence type="ECO:0000256" key="1">
    <source>
        <dbReference type="SAM" id="Phobius"/>
    </source>
</evidence>
<keyword evidence="3" id="KW-1185">Reference proteome</keyword>
<feature type="transmembrane region" description="Helical" evidence="1">
    <location>
        <begin position="12"/>
        <end position="35"/>
    </location>
</feature>
<keyword evidence="1" id="KW-1133">Transmembrane helix</keyword>
<evidence type="ECO:0000313" key="3">
    <source>
        <dbReference type="Proteomes" id="UP000708208"/>
    </source>
</evidence>
<comment type="caution">
    <text evidence="2">The sequence shown here is derived from an EMBL/GenBank/DDBJ whole genome shotgun (WGS) entry which is preliminary data.</text>
</comment>
<name>A0A8J2PH96_9HEXA</name>
<evidence type="ECO:0000313" key="2">
    <source>
        <dbReference type="EMBL" id="CAG7830008.1"/>
    </source>
</evidence>
<keyword evidence="1" id="KW-0472">Membrane</keyword>
<feature type="non-terminal residue" evidence="2">
    <location>
        <position position="1"/>
    </location>
</feature>
<reference evidence="2" key="1">
    <citation type="submission" date="2021-06" db="EMBL/GenBank/DDBJ databases">
        <authorList>
            <person name="Hodson N. C."/>
            <person name="Mongue J. A."/>
            <person name="Jaron S. K."/>
        </authorList>
    </citation>
    <scope>NUCLEOTIDE SEQUENCE</scope>
</reference>
<protein>
    <submittedName>
        <fullName evidence="2">Uncharacterized protein</fullName>
    </submittedName>
</protein>
<keyword evidence="1" id="KW-0812">Transmembrane</keyword>
<organism evidence="2 3">
    <name type="scientific">Allacma fusca</name>
    <dbReference type="NCBI Taxonomy" id="39272"/>
    <lineage>
        <taxon>Eukaryota</taxon>
        <taxon>Metazoa</taxon>
        <taxon>Ecdysozoa</taxon>
        <taxon>Arthropoda</taxon>
        <taxon>Hexapoda</taxon>
        <taxon>Collembola</taxon>
        <taxon>Symphypleona</taxon>
        <taxon>Sminthuridae</taxon>
        <taxon>Allacma</taxon>
    </lineage>
</organism>
<dbReference type="Proteomes" id="UP000708208">
    <property type="component" value="Unassembled WGS sequence"/>
</dbReference>
<gene>
    <name evidence="2" type="ORF">AFUS01_LOCUS39836</name>
</gene>